<dbReference type="SUPFAM" id="SSF53850">
    <property type="entry name" value="Periplasmic binding protein-like II"/>
    <property type="match status" value="1"/>
</dbReference>
<proteinExistence type="inferred from homology"/>
<evidence type="ECO:0000313" key="10">
    <source>
        <dbReference type="EMBL" id="SUZ52971.1"/>
    </source>
</evidence>
<feature type="transmembrane region" description="Helical" evidence="8">
    <location>
        <begin position="32"/>
        <end position="56"/>
    </location>
</feature>
<evidence type="ECO:0000256" key="2">
    <source>
        <dbReference type="ARBA" id="ARBA00022448"/>
    </source>
</evidence>
<dbReference type="PANTHER" id="PTHR30177:SF4">
    <property type="entry name" value="OSMOPROTECTANT IMPORT PERMEASE PROTEIN OSMW"/>
    <property type="match status" value="1"/>
</dbReference>
<evidence type="ECO:0000256" key="1">
    <source>
        <dbReference type="ARBA" id="ARBA00004141"/>
    </source>
</evidence>
<dbReference type="GO" id="GO:0031460">
    <property type="term" value="P:glycine betaine transport"/>
    <property type="evidence" value="ECO:0007669"/>
    <property type="project" value="TreeGrafter"/>
</dbReference>
<dbReference type="InterPro" id="IPR035906">
    <property type="entry name" value="MetI-like_sf"/>
</dbReference>
<organism evidence="10">
    <name type="scientific">marine metagenome</name>
    <dbReference type="NCBI Taxonomy" id="408172"/>
    <lineage>
        <taxon>unclassified sequences</taxon>
        <taxon>metagenomes</taxon>
        <taxon>ecological metagenomes</taxon>
    </lineage>
</organism>
<accession>A0A381NEH7</accession>
<protein>
    <recommendedName>
        <fullName evidence="9">ABC transmembrane type-1 domain-containing protein</fullName>
    </recommendedName>
</protein>
<keyword evidence="2" id="KW-0813">Transport</keyword>
<comment type="similarity">
    <text evidence="7">In the N-terminal section; belongs to the binding-protein-dependent transport system permease family.</text>
</comment>
<reference evidence="10" key="1">
    <citation type="submission" date="2018-05" db="EMBL/GenBank/DDBJ databases">
        <authorList>
            <person name="Lanie J.A."/>
            <person name="Ng W.-L."/>
            <person name="Kazmierczak K.M."/>
            <person name="Andrzejewski T.M."/>
            <person name="Davidsen T.M."/>
            <person name="Wayne K.J."/>
            <person name="Tettelin H."/>
            <person name="Glass J.I."/>
            <person name="Rusch D."/>
            <person name="Podicherti R."/>
            <person name="Tsui H.-C.T."/>
            <person name="Winkler M.E."/>
        </authorList>
    </citation>
    <scope>NUCLEOTIDE SEQUENCE</scope>
</reference>
<feature type="non-terminal residue" evidence="10">
    <location>
        <position position="1"/>
    </location>
</feature>
<comment type="similarity">
    <text evidence="6">In the C-terminal section; belongs to the OsmX family.</text>
</comment>
<feature type="transmembrane region" description="Helical" evidence="8">
    <location>
        <begin position="63"/>
        <end position="81"/>
    </location>
</feature>
<dbReference type="InterPro" id="IPR000515">
    <property type="entry name" value="MetI-like"/>
</dbReference>
<keyword evidence="4 8" id="KW-1133">Transmembrane helix</keyword>
<dbReference type="AlphaFoldDB" id="A0A381NEH7"/>
<evidence type="ECO:0000256" key="4">
    <source>
        <dbReference type="ARBA" id="ARBA00022989"/>
    </source>
</evidence>
<name>A0A381NEH7_9ZZZZ</name>
<dbReference type="InterPro" id="IPR051204">
    <property type="entry name" value="ABC_transp_perm/SBD"/>
</dbReference>
<dbReference type="SUPFAM" id="SSF161098">
    <property type="entry name" value="MetI-like"/>
    <property type="match status" value="1"/>
</dbReference>
<feature type="transmembrane region" description="Helical" evidence="8">
    <location>
        <begin position="161"/>
        <end position="184"/>
    </location>
</feature>
<dbReference type="Gene3D" id="3.40.190.10">
    <property type="entry name" value="Periplasmic binding protein-like II"/>
    <property type="match status" value="1"/>
</dbReference>
<dbReference type="Pfam" id="PF00528">
    <property type="entry name" value="BPD_transp_1"/>
    <property type="match status" value="1"/>
</dbReference>
<evidence type="ECO:0000256" key="3">
    <source>
        <dbReference type="ARBA" id="ARBA00022692"/>
    </source>
</evidence>
<evidence type="ECO:0000259" key="9">
    <source>
        <dbReference type="PROSITE" id="PS50928"/>
    </source>
</evidence>
<dbReference type="GO" id="GO:0022857">
    <property type="term" value="F:transmembrane transporter activity"/>
    <property type="evidence" value="ECO:0007669"/>
    <property type="project" value="InterPro"/>
</dbReference>
<dbReference type="InterPro" id="IPR007210">
    <property type="entry name" value="ABC_Gly_betaine_transp_sub-bd"/>
</dbReference>
<evidence type="ECO:0000256" key="6">
    <source>
        <dbReference type="ARBA" id="ARBA00035642"/>
    </source>
</evidence>
<feature type="domain" description="ABC transmembrane type-1" evidence="9">
    <location>
        <begin position="1"/>
        <end position="182"/>
    </location>
</feature>
<dbReference type="GO" id="GO:0043190">
    <property type="term" value="C:ATP-binding cassette (ABC) transporter complex"/>
    <property type="evidence" value="ECO:0007669"/>
    <property type="project" value="InterPro"/>
</dbReference>
<sequence>VQLTLVALLLGTVISVPVGIVATRVRWVEQVVLGAAGIVQTVPSLALLAIMVPVLAAIQVQSIGYLPAIIGLTLYSTLPILRNTVIGIAGVDPAYTEAAKGVGMTQNQQLWRVELPLAMPVIVGGLRTSTVWVVGMATLSTPVGATSLGNYIFSGLQTRNYTAVMVGSVAAALLAQLLDGLVRVLEEGLRFRRRGLVAAALGVLSALYLFAGVTLARQFVGEDESERIVIGSKPYTEQYILSEIISGQVTADTGLNATVLQSLGSTVAFDALRSGDLDVYVDYSGTIWATILRREANTENRSQILDEVERLLTKDYGVHVVGALGFENTYALAMRSVDVQELRLKRISDLVPHASRLVFGSDYEFFGRPEWVSLQARYGLSFDREVTMDPALMYQAVAQQDVDVITAFSTDGRIVALGLTTLEDDRNVMPPYDAVILVSDRLVRDRPRVVAALGGLVDAIDVDLMRAMNLAVDEGGRTPRSVAEEFLTGRAATDAHSR</sequence>
<gene>
    <name evidence="10" type="ORF">METZ01_LOCUS5825</name>
</gene>
<keyword evidence="5 8" id="KW-0472">Membrane</keyword>
<keyword evidence="3 8" id="KW-0812">Transmembrane</keyword>
<dbReference type="Gene3D" id="1.10.3720.10">
    <property type="entry name" value="MetI-like"/>
    <property type="match status" value="1"/>
</dbReference>
<dbReference type="EMBL" id="UINC01000306">
    <property type="protein sequence ID" value="SUZ52971.1"/>
    <property type="molecule type" value="Genomic_DNA"/>
</dbReference>
<dbReference type="PANTHER" id="PTHR30177">
    <property type="entry name" value="GLYCINE BETAINE/L-PROLINE TRANSPORT SYSTEM PERMEASE PROTEIN PROW"/>
    <property type="match status" value="1"/>
</dbReference>
<dbReference type="Pfam" id="PF04069">
    <property type="entry name" value="OpuAC"/>
    <property type="match status" value="1"/>
</dbReference>
<evidence type="ECO:0000256" key="8">
    <source>
        <dbReference type="SAM" id="Phobius"/>
    </source>
</evidence>
<evidence type="ECO:0000256" key="5">
    <source>
        <dbReference type="ARBA" id="ARBA00023136"/>
    </source>
</evidence>
<evidence type="ECO:0000256" key="7">
    <source>
        <dbReference type="ARBA" id="ARBA00035652"/>
    </source>
</evidence>
<feature type="transmembrane region" description="Helical" evidence="8">
    <location>
        <begin position="196"/>
        <end position="216"/>
    </location>
</feature>
<comment type="subcellular location">
    <subcellularLocation>
        <location evidence="1">Membrane</location>
        <topology evidence="1">Multi-pass membrane protein</topology>
    </subcellularLocation>
</comment>
<dbReference type="PROSITE" id="PS50928">
    <property type="entry name" value="ABC_TM1"/>
    <property type="match status" value="1"/>
</dbReference>
<dbReference type="Gene3D" id="3.40.190.120">
    <property type="entry name" value="Osmoprotection protein (prox), domain 2"/>
    <property type="match status" value="1"/>
</dbReference>
<dbReference type="CDD" id="cd06261">
    <property type="entry name" value="TM_PBP2"/>
    <property type="match status" value="1"/>
</dbReference>